<dbReference type="RefSeq" id="XP_020429530.1">
    <property type="nucleotide sequence ID" value="XM_020583343.1"/>
</dbReference>
<feature type="region of interest" description="Disordered" evidence="2">
    <location>
        <begin position="586"/>
        <end position="616"/>
    </location>
</feature>
<evidence type="ECO:0000259" key="3">
    <source>
        <dbReference type="Pfam" id="PF25808"/>
    </source>
</evidence>
<dbReference type="GO" id="GO:0008104">
    <property type="term" value="P:intracellular protein localization"/>
    <property type="evidence" value="ECO:0007669"/>
    <property type="project" value="TreeGrafter"/>
</dbReference>
<dbReference type="GO" id="GO:0030139">
    <property type="term" value="C:endocytic vesicle"/>
    <property type="evidence" value="ECO:0007669"/>
    <property type="project" value="TreeGrafter"/>
</dbReference>
<evidence type="ECO:0000256" key="1">
    <source>
        <dbReference type="ARBA" id="ARBA00008304"/>
    </source>
</evidence>
<keyword evidence="5" id="KW-1185">Reference proteome</keyword>
<reference evidence="4 5" key="1">
    <citation type="journal article" date="2011" name="Genome Res.">
        <title>Phylogeny-wide analysis of social amoeba genomes highlights ancient origins for complex intercellular communication.</title>
        <authorList>
            <person name="Heidel A.J."/>
            <person name="Lawal H.M."/>
            <person name="Felder M."/>
            <person name="Schilde C."/>
            <person name="Helps N.R."/>
            <person name="Tunggal B."/>
            <person name="Rivero F."/>
            <person name="John U."/>
            <person name="Schleicher M."/>
            <person name="Eichinger L."/>
            <person name="Platzer M."/>
            <person name="Noegel A.A."/>
            <person name="Schaap P."/>
            <person name="Gloeckner G."/>
        </authorList>
    </citation>
    <scope>NUCLEOTIDE SEQUENCE [LARGE SCALE GENOMIC DNA]</scope>
    <source>
        <strain evidence="5">ATCC 26659 / Pp 5 / PN500</strain>
    </source>
</reference>
<dbReference type="Pfam" id="PF25808">
    <property type="entry name" value="TPR_LAA1_C"/>
    <property type="match status" value="1"/>
</dbReference>
<dbReference type="PANTHER" id="PTHR21663:SF0">
    <property type="entry name" value="HEAT REPEAT-CONTAINING PROTEIN 5B"/>
    <property type="match status" value="1"/>
</dbReference>
<feature type="compositionally biased region" description="Acidic residues" evidence="2">
    <location>
        <begin position="607"/>
        <end position="616"/>
    </location>
</feature>
<dbReference type="InterPro" id="IPR011989">
    <property type="entry name" value="ARM-like"/>
</dbReference>
<feature type="region of interest" description="Disordered" evidence="2">
    <location>
        <begin position="919"/>
        <end position="948"/>
    </location>
</feature>
<name>D3BN39_HETP5</name>
<dbReference type="GeneID" id="31368084"/>
<dbReference type="Gene3D" id="1.25.10.10">
    <property type="entry name" value="Leucine-rich Repeat Variant"/>
    <property type="match status" value="2"/>
</dbReference>
<gene>
    <name evidence="4" type="ORF">PPL_12617</name>
</gene>
<dbReference type="InterPro" id="IPR057981">
    <property type="entry name" value="TPR_LAA1-like_C"/>
</dbReference>
<dbReference type="Pfam" id="PF20210">
    <property type="entry name" value="Laa1_Sip1_HTR5"/>
    <property type="match status" value="1"/>
</dbReference>
<comment type="similarity">
    <text evidence="1">Belongs to the HEATR5 family.</text>
</comment>
<organism evidence="4 5">
    <name type="scientific">Heterostelium pallidum (strain ATCC 26659 / Pp 5 / PN500)</name>
    <name type="common">Cellular slime mold</name>
    <name type="synonym">Polysphondylium pallidum</name>
    <dbReference type="NCBI Taxonomy" id="670386"/>
    <lineage>
        <taxon>Eukaryota</taxon>
        <taxon>Amoebozoa</taxon>
        <taxon>Evosea</taxon>
        <taxon>Eumycetozoa</taxon>
        <taxon>Dictyostelia</taxon>
        <taxon>Acytosteliales</taxon>
        <taxon>Acytosteliaceae</taxon>
        <taxon>Heterostelium</taxon>
    </lineage>
</organism>
<accession>D3BN39</accession>
<sequence>MGESFVSEILPALFTSWKQCFNITTVHPTAERDIVIFAKTRADALLPLHSLIVNCPKLMNSKMVASIVTFLSNTLKTVSELPAISTSFQISTNEITQMLELNLIRAFQALPASSYATQHTMLMTVVTSLILDGSHNTLLPTLYSKDDQDTLLPDFNCTSQQFESQFLVPLSSQDSSLVSLPHVSDCYLANLTQNLEVRVVNASIELFSTLFISQPDRHRTQLLDHFSNCIKECSNPQQKHVMTVNSMTTLLYILKSMVTSNMAFGKSDVASNIQRFVQRYFGDANPLLRRASAECLGVLCRLEGDNATTAIIKSLTEFIRKPSREVSSMVRAGSALVFGCIQRSVGGMMSQKHLPTTIANLHVLAQDQLAPEVCAHALHALYITIQSSGFSFNSFASPTLMLLQTILLGENPPYQLLGRVVNSIVIALGPELETNRDVLSKCTATCAIIKRHEIPVVRVESIYYLQKLIMFAPATVNESMTQVLISQFKSPFPMLRITAVTCLRQLINKKSFEVGMNVVEDLFMMIDTESDQNLQKEIKLLINTIIDNMAPNNPSIWLLLCMNIILSSKQMTKDSTIGEIALASSNNSTSNTATNSSPNASSNINNNDEDKDDDEDVKVVVQQGSSDKIEYVYRWFTKVFAIECVRRVISVVKNKPEHFNMLLAMAHNNNQSNLAQHRSTNNCLILHLHDLVGIAFKAATSQIDTMRPVGILLLKDILESFSTSIDPDYEGHLLLELYQAQIMSALRPAFSSDALPNLLSVGCTVFVNFVEGSLHYDSSALKKTTTQLSAPVKNLRNLNFPVYNEKATTLVQLSILKTFAQLYLLCRKKESLNTILSPVITPILPYLRVHWVTFLKEYSLLVSQPPSIYHVCNPMFFSPLSFNESVDYFKEAYPFVVKALASLIATPYWLEGRNVVEQQQQQQESTTTESTDINKTTTNDNNNNDPILIETKPMEDINLIMGLSLLPQEKFLLDPTEKTLNANHIALTLEIVALTLQPSSADINEFQLDRINEICQILQRVSSFANSNKIQTQLIEIINNLFQCFGDSIIKEVEIFNLLLKVLFDPMKPENEEYQIKFYSCCISIIKLMDIAQIQEYTPLFLWTVTQTLANTTNTNLITSAIQFTISLLRLFTSKVTPDLTQYTSILNASLTTTLDKLNKNETKQGLLLLLSTLIINQQEQMNDEITKSIVSFFRSSLQNKAIKEKQYSLQVLRNILNTGASNPPDSPTHRFSSKLIGELFIDLQSSLVMAPTTSSSSSSSEQDTTTIEIFKLFTLSLTLLKNDDQKCKLLQMIVQIMIFFLDPHQQPTSNIHQSTLQILLNYASTQPNFKEAVAALPIDQKQTLEQSIRQNFEQPAKKEIKLPAKPSIQLNFDFSKQIPNS</sequence>
<feature type="compositionally biased region" description="Low complexity" evidence="2">
    <location>
        <begin position="919"/>
        <end position="945"/>
    </location>
</feature>
<evidence type="ECO:0000256" key="2">
    <source>
        <dbReference type="SAM" id="MobiDB-lite"/>
    </source>
</evidence>
<dbReference type="InParanoid" id="D3BN39"/>
<dbReference type="InterPro" id="IPR046837">
    <property type="entry name" value="Laa1/Sip1/HEATR5-like_HEAT"/>
</dbReference>
<dbReference type="OMA" id="RDIVIFA"/>
<dbReference type="GO" id="GO:0042147">
    <property type="term" value="P:retrograde transport, endosome to Golgi"/>
    <property type="evidence" value="ECO:0007669"/>
    <property type="project" value="TreeGrafter"/>
</dbReference>
<proteinExistence type="inferred from homology"/>
<dbReference type="GO" id="GO:0006897">
    <property type="term" value="P:endocytosis"/>
    <property type="evidence" value="ECO:0007669"/>
    <property type="project" value="TreeGrafter"/>
</dbReference>
<evidence type="ECO:0000313" key="4">
    <source>
        <dbReference type="EMBL" id="EFA77401.1"/>
    </source>
</evidence>
<dbReference type="GO" id="GO:0016020">
    <property type="term" value="C:membrane"/>
    <property type="evidence" value="ECO:0007669"/>
    <property type="project" value="TreeGrafter"/>
</dbReference>
<feature type="compositionally biased region" description="Low complexity" evidence="2">
    <location>
        <begin position="586"/>
        <end position="606"/>
    </location>
</feature>
<dbReference type="InterPro" id="IPR016024">
    <property type="entry name" value="ARM-type_fold"/>
</dbReference>
<feature type="domain" description="LAA1-like C-terminal TPR repeats" evidence="3">
    <location>
        <begin position="1183"/>
        <end position="1352"/>
    </location>
</feature>
<evidence type="ECO:0000313" key="5">
    <source>
        <dbReference type="Proteomes" id="UP000001396"/>
    </source>
</evidence>
<dbReference type="InterPro" id="IPR040108">
    <property type="entry name" value="Laa1/Sip1/HEATR5"/>
</dbReference>
<dbReference type="SUPFAM" id="SSF48371">
    <property type="entry name" value="ARM repeat"/>
    <property type="match status" value="2"/>
</dbReference>
<dbReference type="GO" id="GO:0005794">
    <property type="term" value="C:Golgi apparatus"/>
    <property type="evidence" value="ECO:0007669"/>
    <property type="project" value="TreeGrafter"/>
</dbReference>
<dbReference type="GO" id="GO:0005829">
    <property type="term" value="C:cytosol"/>
    <property type="evidence" value="ECO:0007669"/>
    <property type="project" value="GOC"/>
</dbReference>
<protein>
    <recommendedName>
        <fullName evidence="3">LAA1-like C-terminal TPR repeats domain-containing protein</fullName>
    </recommendedName>
</protein>
<dbReference type="PANTHER" id="PTHR21663">
    <property type="entry name" value="HYPOTHETICAL HEAT DOMAIN-CONTAINING"/>
    <property type="match status" value="1"/>
</dbReference>
<comment type="caution">
    <text evidence="4">The sequence shown here is derived from an EMBL/GenBank/DDBJ whole genome shotgun (WGS) entry which is preliminary data.</text>
</comment>
<dbReference type="Proteomes" id="UP000001396">
    <property type="component" value="Unassembled WGS sequence"/>
</dbReference>
<dbReference type="FunCoup" id="D3BN39">
    <property type="interactions" value="156"/>
</dbReference>
<dbReference type="STRING" id="670386.D3BN39"/>
<dbReference type="EMBL" id="ADBJ01000043">
    <property type="protein sequence ID" value="EFA77401.1"/>
    <property type="molecule type" value="Genomic_DNA"/>
</dbReference>